<evidence type="ECO:0000313" key="2">
    <source>
        <dbReference type="EMBL" id="GAP84307.1"/>
    </source>
</evidence>
<evidence type="ECO:0000256" key="1">
    <source>
        <dbReference type="SAM" id="MobiDB-lite"/>
    </source>
</evidence>
<dbReference type="EMBL" id="DF977452">
    <property type="protein sequence ID" value="GAP84307.1"/>
    <property type="molecule type" value="Genomic_DNA"/>
</dbReference>
<accession>A0A1S7UMH1</accession>
<feature type="compositionally biased region" description="Basic and acidic residues" evidence="1">
    <location>
        <begin position="223"/>
        <end position="238"/>
    </location>
</feature>
<feature type="compositionally biased region" description="Polar residues" evidence="1">
    <location>
        <begin position="211"/>
        <end position="222"/>
    </location>
</feature>
<sequence>MAATDILPENISLDRFSELLGCYPALIKTISSEKAPKAGQPSLLELDEYRYGVAVDTFRSAKPRRQMHHGDVKKLVDWKLRHGKFRPTLMKLVSSNEEEAVKKTMQEAMAQYWSDNNIVKATDAIAKLRGIGPATASLLLSVHDPEQVIFFSDEAFWWLCCDGQRSPIKYNAKEYQQLNTAANSIAKRLQVGATDIERVAYVVMKDAARQSAPSASQLQDRPSTMKKDKAVDEKSHKEPVKRKGGSAIEANDAPPRRSQRHKAS</sequence>
<dbReference type="PANTHER" id="PTHR21521:SF0">
    <property type="entry name" value="AMUN, ISOFORM A"/>
    <property type="match status" value="1"/>
</dbReference>
<proteinExistence type="predicted"/>
<dbReference type="AlphaFoldDB" id="A0A1S7UMH1"/>
<dbReference type="PANTHER" id="PTHR21521">
    <property type="entry name" value="AMUN, ISOFORM A"/>
    <property type="match status" value="1"/>
</dbReference>
<dbReference type="STRING" id="77044.A0A1S7UMH1"/>
<dbReference type="OMA" id="NAKEYRM"/>
<feature type="region of interest" description="Disordered" evidence="1">
    <location>
        <begin position="211"/>
        <end position="264"/>
    </location>
</feature>
<gene>
    <name evidence="2" type="ORF">SAMD00023353_0701200</name>
</gene>
<name>A0A1S7UMH1_ROSNE</name>
<reference evidence="2" key="1">
    <citation type="submission" date="2016-03" db="EMBL/GenBank/DDBJ databases">
        <title>Draft genome sequence of Rosellinia necatrix.</title>
        <authorList>
            <person name="Kanematsu S."/>
        </authorList>
    </citation>
    <scope>NUCLEOTIDE SEQUENCE [LARGE SCALE GENOMIC DNA]</scope>
    <source>
        <strain evidence="2">W97</strain>
    </source>
</reference>
<dbReference type="OrthoDB" id="8249012at2759"/>
<evidence type="ECO:0000313" key="3">
    <source>
        <dbReference type="Proteomes" id="UP000054516"/>
    </source>
</evidence>
<keyword evidence="3" id="KW-1185">Reference proteome</keyword>
<dbReference type="Proteomes" id="UP000054516">
    <property type="component" value="Unassembled WGS sequence"/>
</dbReference>
<organism evidence="2">
    <name type="scientific">Rosellinia necatrix</name>
    <name type="common">White root-rot fungus</name>
    <dbReference type="NCBI Taxonomy" id="77044"/>
    <lineage>
        <taxon>Eukaryota</taxon>
        <taxon>Fungi</taxon>
        <taxon>Dikarya</taxon>
        <taxon>Ascomycota</taxon>
        <taxon>Pezizomycotina</taxon>
        <taxon>Sordariomycetes</taxon>
        <taxon>Xylariomycetidae</taxon>
        <taxon>Xylariales</taxon>
        <taxon>Xylariaceae</taxon>
        <taxon>Rosellinia</taxon>
    </lineage>
</organism>
<protein>
    <submittedName>
        <fullName evidence="2">Putative duf1479 domain protein</fullName>
    </submittedName>
</protein>